<dbReference type="RefSeq" id="WP_215924186.1">
    <property type="nucleotide sequence ID" value="NZ_JAHKNI010000029.1"/>
</dbReference>
<dbReference type="Proteomes" id="UP000733379">
    <property type="component" value="Unassembled WGS sequence"/>
</dbReference>
<dbReference type="Pfam" id="PF14486">
    <property type="entry name" value="DUF4432"/>
    <property type="match status" value="1"/>
</dbReference>
<dbReference type="Gene3D" id="2.70.98.10">
    <property type="match status" value="1"/>
</dbReference>
<dbReference type="SUPFAM" id="SSF74650">
    <property type="entry name" value="Galactose mutarotase-like"/>
    <property type="match status" value="1"/>
</dbReference>
<sequence length="316" mass="35320">MSPRTLDLTSPDLQVSIDPGRGADVLSLVHRRTGVDALFRTPWRERADAVRDGQRPSTYDPVAGWLEQYRGGWQTLCPNAGDPRSVHGAPVAFHGEASVVPWRVDEASTGSARLQVELFSIPVRIDRVIELQGPRLHLADTLTNLSDIDLEFDYSSHPALGGPFLDGDCRLDTGARRFTSDPERETAIDSGSEHRWPEAITTSGERVDLRRIPPRGSSREVFGWLHDFTEHWVSVTNLDLGLTVRLDWDGTHLPYAWLWQELNATQQFPWYGRARAMAMEPASMQTSGPDRRSALHLGPRAAIEIPLSINFDDRSA</sequence>
<keyword evidence="2" id="KW-1185">Reference proteome</keyword>
<dbReference type="InterPro" id="IPR014718">
    <property type="entry name" value="GH-type_carb-bd"/>
</dbReference>
<evidence type="ECO:0000313" key="1">
    <source>
        <dbReference type="EMBL" id="MBU3068056.1"/>
    </source>
</evidence>
<gene>
    <name evidence="1" type="ORF">KO481_41895</name>
</gene>
<accession>A0ABS6BE36</accession>
<organism evidence="1 2">
    <name type="scientific">Nocardia albiluteola</name>
    <dbReference type="NCBI Taxonomy" id="2842303"/>
    <lineage>
        <taxon>Bacteria</taxon>
        <taxon>Bacillati</taxon>
        <taxon>Actinomycetota</taxon>
        <taxon>Actinomycetes</taxon>
        <taxon>Mycobacteriales</taxon>
        <taxon>Nocardiaceae</taxon>
        <taxon>Nocardia</taxon>
    </lineage>
</organism>
<name>A0ABS6BE36_9NOCA</name>
<evidence type="ECO:0000313" key="2">
    <source>
        <dbReference type="Proteomes" id="UP000733379"/>
    </source>
</evidence>
<protein>
    <submittedName>
        <fullName evidence="1">DUF4432 family protein</fullName>
    </submittedName>
</protein>
<dbReference type="InterPro" id="IPR027839">
    <property type="entry name" value="DUF4432"/>
</dbReference>
<reference evidence="1 2" key="1">
    <citation type="submission" date="2021-06" db="EMBL/GenBank/DDBJ databases">
        <title>Actinomycetes sequencing.</title>
        <authorList>
            <person name="Shan Q."/>
        </authorList>
    </citation>
    <scope>NUCLEOTIDE SEQUENCE [LARGE SCALE GENOMIC DNA]</scope>
    <source>
        <strain evidence="1 2">NEAU-G5</strain>
    </source>
</reference>
<dbReference type="EMBL" id="JAHKNI010000029">
    <property type="protein sequence ID" value="MBU3068056.1"/>
    <property type="molecule type" value="Genomic_DNA"/>
</dbReference>
<proteinExistence type="predicted"/>
<comment type="caution">
    <text evidence="1">The sequence shown here is derived from an EMBL/GenBank/DDBJ whole genome shotgun (WGS) entry which is preliminary data.</text>
</comment>
<dbReference type="InterPro" id="IPR011013">
    <property type="entry name" value="Gal_mutarotase_sf_dom"/>
</dbReference>